<dbReference type="VEuPathDB" id="MicrosporidiaDB:SLOPH_1666"/>
<proteinExistence type="predicted"/>
<keyword evidence="2" id="KW-1185">Reference proteome</keyword>
<name>S7W8W6_SPRLO</name>
<comment type="caution">
    <text evidence="1">The sequence shown here is derived from an EMBL/GenBank/DDBJ whole genome shotgun (WGS) entry which is preliminary data.</text>
</comment>
<dbReference type="AlphaFoldDB" id="S7W8W6"/>
<gene>
    <name evidence="1" type="ORF">SLOPH_1666</name>
</gene>
<evidence type="ECO:0000313" key="1">
    <source>
        <dbReference type="EMBL" id="EPR79345.1"/>
    </source>
</evidence>
<protein>
    <submittedName>
        <fullName evidence="1">Uncharacterized protein</fullName>
    </submittedName>
</protein>
<dbReference type="Proteomes" id="UP000014978">
    <property type="component" value="Unassembled WGS sequence"/>
</dbReference>
<dbReference type="EMBL" id="ATCN01000294">
    <property type="protein sequence ID" value="EPR79345.1"/>
    <property type="molecule type" value="Genomic_DNA"/>
</dbReference>
<organism evidence="1 2">
    <name type="scientific">Spraguea lophii (strain 42_110)</name>
    <name type="common">Microsporidian parasite</name>
    <dbReference type="NCBI Taxonomy" id="1358809"/>
    <lineage>
        <taxon>Eukaryota</taxon>
        <taxon>Fungi</taxon>
        <taxon>Fungi incertae sedis</taxon>
        <taxon>Microsporidia</taxon>
        <taxon>Spragueidae</taxon>
        <taxon>Spraguea</taxon>
    </lineage>
</organism>
<dbReference type="OrthoDB" id="2188797at2759"/>
<dbReference type="HOGENOM" id="CLU_1125204_0_0_1"/>
<dbReference type="InParanoid" id="S7W8W6"/>
<evidence type="ECO:0000313" key="2">
    <source>
        <dbReference type="Proteomes" id="UP000014978"/>
    </source>
</evidence>
<sequence>MISILLPLIYGNPLASKPQIYCNNTNPPITPMDPRCLPYTQQNNLAPPRYLPIRTSPSIQNRIIKPPRAGDPFKEILKTNPELSESIKKILEYSGIMTPWNQVMDFFDVNQRQMPDPYMLYMKIKDILKLLDSVKEKISEELMKVETYINRAETYAEENHKRLKRNMDQMTHYYKKIQKSKDQGVKSEYIQKFEKIKRETQGIINRYMGLKNWLFKIMAYFKQLFN</sequence>
<reference evidence="2" key="1">
    <citation type="journal article" date="2013" name="PLoS Genet.">
        <title>The genome of Spraguea lophii and the basis of host-microsporidian interactions.</title>
        <authorList>
            <person name="Campbell S.E."/>
            <person name="Williams T.A."/>
            <person name="Yousuf A."/>
            <person name="Soanes D.M."/>
            <person name="Paszkiewicz K.H."/>
            <person name="Williams B.A.P."/>
        </authorList>
    </citation>
    <scope>NUCLEOTIDE SEQUENCE [LARGE SCALE GENOMIC DNA]</scope>
    <source>
        <strain evidence="2">42_110</strain>
    </source>
</reference>
<accession>S7W8W6</accession>
<dbReference type="OMA" id="VERAKMY"/>